<proteinExistence type="inferred from homology"/>
<evidence type="ECO:0000313" key="6">
    <source>
        <dbReference type="Proteomes" id="UP000184383"/>
    </source>
</evidence>
<name>A0A1L9RQU2_ASPWE</name>
<feature type="chain" id="PRO_5013335940" description="Histidine acid phosphatase" evidence="4">
    <location>
        <begin position="23"/>
        <end position="582"/>
    </location>
</feature>
<feature type="region of interest" description="Disordered" evidence="2">
    <location>
        <begin position="515"/>
        <end position="562"/>
    </location>
</feature>
<dbReference type="InterPro" id="IPR000560">
    <property type="entry name" value="His_Pase_clade-2"/>
</dbReference>
<keyword evidence="3" id="KW-0812">Transmembrane</keyword>
<dbReference type="Proteomes" id="UP000184383">
    <property type="component" value="Unassembled WGS sequence"/>
</dbReference>
<keyword evidence="4" id="KW-0732">Signal</keyword>
<dbReference type="PANTHER" id="PTHR11567:SF127">
    <property type="entry name" value="HISTIDINE ACID PHOSPHATASE"/>
    <property type="match status" value="1"/>
</dbReference>
<dbReference type="OrthoDB" id="258392at2759"/>
<dbReference type="VEuPathDB" id="FungiDB:ASPWEDRAFT_443121"/>
<dbReference type="PANTHER" id="PTHR11567">
    <property type="entry name" value="ACID PHOSPHATASE-RELATED"/>
    <property type="match status" value="1"/>
</dbReference>
<feature type="transmembrane region" description="Helical" evidence="3">
    <location>
        <begin position="448"/>
        <end position="475"/>
    </location>
</feature>
<sequence>MLTPRYSITFAVALQASALASAETLNEKVWSVFAYTLHGDTIPEALPQSSTLTTYGASGLYSAGSAFRSRYVAVHPGDSYPSTRIQNISPYALETEEVDVLSAADQSVVASAQAFMQGLYPPLGQSYNATYVEPSSLLANGSLASAPLNGYQYPQITAPSSADPLSVQVAGQHECLMHQAADYEYRASLEVQEITQVSEAFYMRLYDQALSGVFERSAATYKNAQSISQFLEYQAVHNETLLHSINQEDIDRARWYADQYIYATNGNKISSGPIANASIRTVAGQTLAPRILNAFKNNINNRGNGEKLSLVFGSSEPVVALASLMQLSSPKNGNFQSRLAAGASIVLELFSLEDEANPTYPDPSQLWVRFLLHNGTDDSTDFRSYALFGHGPSKVDIHYSEFEAEMENISMRSAEDWCLKCNSRAVFCSGLFSEHHNQPASKKGISPAVGGVIGAVVTLVVLALAAVIGFLIYGFRTNRWRKPSLGGFKGNGKMASDSDITFKNPIWGDVKVAEGQRPDENEAGGTIVRGNERSGSWEMRQQGQRNRGNPNGAQQNNPFQDEVEEEWRLHSLMQPVRVRESV</sequence>
<dbReference type="AlphaFoldDB" id="A0A1L9RQU2"/>
<keyword evidence="3" id="KW-1133">Transmembrane helix</keyword>
<keyword evidence="3" id="KW-0472">Membrane</keyword>
<dbReference type="SUPFAM" id="SSF53254">
    <property type="entry name" value="Phosphoglycerate mutase-like"/>
    <property type="match status" value="1"/>
</dbReference>
<dbReference type="Gene3D" id="3.40.50.1240">
    <property type="entry name" value="Phosphoglycerate mutase-like"/>
    <property type="match status" value="1"/>
</dbReference>
<comment type="similarity">
    <text evidence="1">Belongs to the histidine acid phosphatase family.</text>
</comment>
<gene>
    <name evidence="5" type="ORF">ASPWEDRAFT_443121</name>
</gene>
<evidence type="ECO:0000256" key="1">
    <source>
        <dbReference type="ARBA" id="ARBA00005375"/>
    </source>
</evidence>
<dbReference type="InterPro" id="IPR029033">
    <property type="entry name" value="His_PPase_superfam"/>
</dbReference>
<evidence type="ECO:0000256" key="2">
    <source>
        <dbReference type="SAM" id="MobiDB-lite"/>
    </source>
</evidence>
<protein>
    <recommendedName>
        <fullName evidence="7">Histidine acid phosphatase</fullName>
    </recommendedName>
</protein>
<dbReference type="GeneID" id="63752085"/>
<dbReference type="GO" id="GO:0016791">
    <property type="term" value="F:phosphatase activity"/>
    <property type="evidence" value="ECO:0007669"/>
    <property type="project" value="TreeGrafter"/>
</dbReference>
<reference evidence="6" key="1">
    <citation type="journal article" date="2017" name="Genome Biol.">
        <title>Comparative genomics reveals high biological diversity and specific adaptations in the industrially and medically important fungal genus Aspergillus.</title>
        <authorList>
            <person name="de Vries R.P."/>
            <person name="Riley R."/>
            <person name="Wiebenga A."/>
            <person name="Aguilar-Osorio G."/>
            <person name="Amillis S."/>
            <person name="Uchima C.A."/>
            <person name="Anderluh G."/>
            <person name="Asadollahi M."/>
            <person name="Askin M."/>
            <person name="Barry K."/>
            <person name="Battaglia E."/>
            <person name="Bayram O."/>
            <person name="Benocci T."/>
            <person name="Braus-Stromeyer S.A."/>
            <person name="Caldana C."/>
            <person name="Canovas D."/>
            <person name="Cerqueira G.C."/>
            <person name="Chen F."/>
            <person name="Chen W."/>
            <person name="Choi C."/>
            <person name="Clum A."/>
            <person name="Dos Santos R.A."/>
            <person name="Damasio A.R."/>
            <person name="Diallinas G."/>
            <person name="Emri T."/>
            <person name="Fekete E."/>
            <person name="Flipphi M."/>
            <person name="Freyberg S."/>
            <person name="Gallo A."/>
            <person name="Gournas C."/>
            <person name="Habgood R."/>
            <person name="Hainaut M."/>
            <person name="Harispe M.L."/>
            <person name="Henrissat B."/>
            <person name="Hilden K.S."/>
            <person name="Hope R."/>
            <person name="Hossain A."/>
            <person name="Karabika E."/>
            <person name="Karaffa L."/>
            <person name="Karanyi Z."/>
            <person name="Krasevec N."/>
            <person name="Kuo A."/>
            <person name="Kusch H."/>
            <person name="LaButti K."/>
            <person name="Lagendijk E.L."/>
            <person name="Lapidus A."/>
            <person name="Levasseur A."/>
            <person name="Lindquist E."/>
            <person name="Lipzen A."/>
            <person name="Logrieco A.F."/>
            <person name="MacCabe A."/>
            <person name="Maekelae M.R."/>
            <person name="Malavazi I."/>
            <person name="Melin P."/>
            <person name="Meyer V."/>
            <person name="Mielnichuk N."/>
            <person name="Miskei M."/>
            <person name="Molnar A.P."/>
            <person name="Mule G."/>
            <person name="Ngan C.Y."/>
            <person name="Orejas M."/>
            <person name="Orosz E."/>
            <person name="Ouedraogo J.P."/>
            <person name="Overkamp K.M."/>
            <person name="Park H.-S."/>
            <person name="Perrone G."/>
            <person name="Piumi F."/>
            <person name="Punt P.J."/>
            <person name="Ram A.F."/>
            <person name="Ramon A."/>
            <person name="Rauscher S."/>
            <person name="Record E."/>
            <person name="Riano-Pachon D.M."/>
            <person name="Robert V."/>
            <person name="Roehrig J."/>
            <person name="Ruller R."/>
            <person name="Salamov A."/>
            <person name="Salih N.S."/>
            <person name="Samson R.A."/>
            <person name="Sandor E."/>
            <person name="Sanguinetti M."/>
            <person name="Schuetze T."/>
            <person name="Sepcic K."/>
            <person name="Shelest E."/>
            <person name="Sherlock G."/>
            <person name="Sophianopoulou V."/>
            <person name="Squina F.M."/>
            <person name="Sun H."/>
            <person name="Susca A."/>
            <person name="Todd R.B."/>
            <person name="Tsang A."/>
            <person name="Unkles S.E."/>
            <person name="van de Wiele N."/>
            <person name="van Rossen-Uffink D."/>
            <person name="Oliveira J.V."/>
            <person name="Vesth T.C."/>
            <person name="Visser J."/>
            <person name="Yu J.-H."/>
            <person name="Zhou M."/>
            <person name="Andersen M.R."/>
            <person name="Archer D.B."/>
            <person name="Baker S.E."/>
            <person name="Benoit I."/>
            <person name="Brakhage A.A."/>
            <person name="Braus G.H."/>
            <person name="Fischer R."/>
            <person name="Frisvad J.C."/>
            <person name="Goldman G.H."/>
            <person name="Houbraken J."/>
            <person name="Oakley B."/>
            <person name="Pocsi I."/>
            <person name="Scazzocchio C."/>
            <person name="Seiboth B."/>
            <person name="vanKuyk P.A."/>
            <person name="Wortman J."/>
            <person name="Dyer P.S."/>
            <person name="Grigoriev I.V."/>
        </authorList>
    </citation>
    <scope>NUCLEOTIDE SEQUENCE [LARGE SCALE GENOMIC DNA]</scope>
    <source>
        <strain evidence="6">DTO 134E9</strain>
    </source>
</reference>
<evidence type="ECO:0008006" key="7">
    <source>
        <dbReference type="Google" id="ProtNLM"/>
    </source>
</evidence>
<dbReference type="RefSeq" id="XP_040690874.1">
    <property type="nucleotide sequence ID" value="XM_040836237.1"/>
</dbReference>
<dbReference type="EMBL" id="KV878211">
    <property type="protein sequence ID" value="OJJ37198.1"/>
    <property type="molecule type" value="Genomic_DNA"/>
</dbReference>
<evidence type="ECO:0000256" key="3">
    <source>
        <dbReference type="SAM" id="Phobius"/>
    </source>
</evidence>
<evidence type="ECO:0000256" key="4">
    <source>
        <dbReference type="SAM" id="SignalP"/>
    </source>
</evidence>
<accession>A0A1L9RQU2</accession>
<organism evidence="5 6">
    <name type="scientific">Aspergillus wentii DTO 134E9</name>
    <dbReference type="NCBI Taxonomy" id="1073089"/>
    <lineage>
        <taxon>Eukaryota</taxon>
        <taxon>Fungi</taxon>
        <taxon>Dikarya</taxon>
        <taxon>Ascomycota</taxon>
        <taxon>Pezizomycotina</taxon>
        <taxon>Eurotiomycetes</taxon>
        <taxon>Eurotiomycetidae</taxon>
        <taxon>Eurotiales</taxon>
        <taxon>Aspergillaceae</taxon>
        <taxon>Aspergillus</taxon>
        <taxon>Aspergillus subgen. Cremei</taxon>
    </lineage>
</organism>
<dbReference type="Pfam" id="PF00328">
    <property type="entry name" value="His_Phos_2"/>
    <property type="match status" value="1"/>
</dbReference>
<keyword evidence="6" id="KW-1185">Reference proteome</keyword>
<feature type="compositionally biased region" description="Polar residues" evidence="2">
    <location>
        <begin position="539"/>
        <end position="559"/>
    </location>
</feature>
<feature type="signal peptide" evidence="4">
    <location>
        <begin position="1"/>
        <end position="22"/>
    </location>
</feature>
<dbReference type="STRING" id="1073089.A0A1L9RQU2"/>
<evidence type="ECO:0000313" key="5">
    <source>
        <dbReference type="EMBL" id="OJJ37198.1"/>
    </source>
</evidence>
<dbReference type="InterPro" id="IPR050645">
    <property type="entry name" value="Histidine_acid_phosphatase"/>
</dbReference>